<evidence type="ECO:0000259" key="2">
    <source>
        <dbReference type="SMART" id="SM01007"/>
    </source>
</evidence>
<dbReference type="SMART" id="SM01007">
    <property type="entry name" value="Aldolase_II"/>
    <property type="match status" value="1"/>
</dbReference>
<dbReference type="Proteomes" id="UP000250043">
    <property type="component" value="Unassembled WGS sequence"/>
</dbReference>
<feature type="domain" description="Class II aldolase/adducin N-terminal" evidence="2">
    <location>
        <begin position="43"/>
        <end position="226"/>
    </location>
</feature>
<dbReference type="Pfam" id="PF00596">
    <property type="entry name" value="Aldolase_II"/>
    <property type="match status" value="1"/>
</dbReference>
<reference evidence="3 4" key="1">
    <citation type="submission" date="2016-07" db="EMBL/GenBank/DDBJ databases">
        <title>Draft genome of the white-rot fungus Obba rivulosa 3A-2.</title>
        <authorList>
            <consortium name="DOE Joint Genome Institute"/>
            <person name="Miettinen O."/>
            <person name="Riley R."/>
            <person name="Acob R."/>
            <person name="Barry K."/>
            <person name="Cullen D."/>
            <person name="De Vries R."/>
            <person name="Hainaut M."/>
            <person name="Hatakka A."/>
            <person name="Henrissat B."/>
            <person name="Hilden K."/>
            <person name="Kuo R."/>
            <person name="Labutti K."/>
            <person name="Lipzen A."/>
            <person name="Makela M.R."/>
            <person name="Sandor L."/>
            <person name="Spatafora J.W."/>
            <person name="Grigoriev I.V."/>
            <person name="Hibbett D.S."/>
        </authorList>
    </citation>
    <scope>NUCLEOTIDE SEQUENCE [LARGE SCALE GENOMIC DNA]</scope>
    <source>
        <strain evidence="3 4">3A-2</strain>
    </source>
</reference>
<dbReference type="EMBL" id="KV722593">
    <property type="protein sequence ID" value="OCH85315.1"/>
    <property type="molecule type" value="Genomic_DNA"/>
</dbReference>
<gene>
    <name evidence="3" type="ORF">OBBRIDRAFT_839054</name>
</gene>
<protein>
    <submittedName>
        <fullName evidence="3">Class II aldolase/adducin domain-containing protein</fullName>
    </submittedName>
</protein>
<evidence type="ECO:0000313" key="4">
    <source>
        <dbReference type="Proteomes" id="UP000250043"/>
    </source>
</evidence>
<keyword evidence="4" id="KW-1185">Reference proteome</keyword>
<dbReference type="GO" id="GO:0005856">
    <property type="term" value="C:cytoskeleton"/>
    <property type="evidence" value="ECO:0007669"/>
    <property type="project" value="TreeGrafter"/>
</dbReference>
<dbReference type="Gene3D" id="3.40.225.10">
    <property type="entry name" value="Class II aldolase/adducin N-terminal domain"/>
    <property type="match status" value="1"/>
</dbReference>
<accession>A0A8E2DEW4</accession>
<dbReference type="InterPro" id="IPR036409">
    <property type="entry name" value="Aldolase_II/adducin_N_sf"/>
</dbReference>
<dbReference type="SUPFAM" id="SSF53639">
    <property type="entry name" value="AraD/HMP-PK domain-like"/>
    <property type="match status" value="1"/>
</dbReference>
<dbReference type="NCBIfam" id="NF004855">
    <property type="entry name" value="PRK06208.1"/>
    <property type="match status" value="1"/>
</dbReference>
<feature type="region of interest" description="Disordered" evidence="1">
    <location>
        <begin position="1"/>
        <end position="31"/>
    </location>
</feature>
<dbReference type="InterPro" id="IPR051017">
    <property type="entry name" value="Aldolase-II_Adducin_sf"/>
</dbReference>
<dbReference type="InterPro" id="IPR001303">
    <property type="entry name" value="Aldolase_II/adducin_N"/>
</dbReference>
<dbReference type="AlphaFoldDB" id="A0A8E2DEW4"/>
<sequence length="285" mass="31298">MSSAATTSAAPQASKEPPMPTMGSPAGPPKFQDKYEEREFLKFRLAQALRIFGNMGYDEGVAGHITVRDSVRPDCFWVNPFGLHFALIEAEDLILVDHDGNIQPESGPLRLLNRAAYMIHSAIHKARPDVNCAAHSHGMYGKTFSCMGRELDMLTLDGCAFYTDHAVYKHFGGVVFEAEEGQHIVEALGNKKAVILQNHGVLVASDTVEATLHFYIAMEKACQVQLLADAAAAGRGQETIKVSHEEALYTFKANGNAIGGWFSGQPHFQLLEKKEGKKFQFKKST</sequence>
<feature type="compositionally biased region" description="Low complexity" evidence="1">
    <location>
        <begin position="1"/>
        <end position="14"/>
    </location>
</feature>
<dbReference type="PANTHER" id="PTHR10672">
    <property type="entry name" value="ADDUCIN"/>
    <property type="match status" value="1"/>
</dbReference>
<dbReference type="FunFam" id="3.40.225.10:FF:000009">
    <property type="entry name" value="Class II aldolase/adducin N-terminal"/>
    <property type="match status" value="1"/>
</dbReference>
<dbReference type="PANTHER" id="PTHR10672:SF41">
    <property type="entry name" value="CLASS II ALDOLASE_ADDUCIN DOMAIN PROTEIN (AFU_ORTHOLOGUE AFUA_3G01330)"/>
    <property type="match status" value="1"/>
</dbReference>
<organism evidence="3 4">
    <name type="scientific">Obba rivulosa</name>
    <dbReference type="NCBI Taxonomy" id="1052685"/>
    <lineage>
        <taxon>Eukaryota</taxon>
        <taxon>Fungi</taxon>
        <taxon>Dikarya</taxon>
        <taxon>Basidiomycota</taxon>
        <taxon>Agaricomycotina</taxon>
        <taxon>Agaricomycetes</taxon>
        <taxon>Polyporales</taxon>
        <taxon>Gelatoporiaceae</taxon>
        <taxon>Obba</taxon>
    </lineage>
</organism>
<dbReference type="GO" id="GO:0051015">
    <property type="term" value="F:actin filament binding"/>
    <property type="evidence" value="ECO:0007669"/>
    <property type="project" value="TreeGrafter"/>
</dbReference>
<proteinExistence type="predicted"/>
<evidence type="ECO:0000256" key="1">
    <source>
        <dbReference type="SAM" id="MobiDB-lite"/>
    </source>
</evidence>
<evidence type="ECO:0000313" key="3">
    <source>
        <dbReference type="EMBL" id="OCH85315.1"/>
    </source>
</evidence>
<name>A0A8E2DEW4_9APHY</name>
<dbReference type="OrthoDB" id="3238794at2759"/>